<dbReference type="AlphaFoldDB" id="A0A4V2F4L0"/>
<dbReference type="GO" id="GO:0006950">
    <property type="term" value="P:response to stress"/>
    <property type="evidence" value="ECO:0007669"/>
    <property type="project" value="TreeGrafter"/>
</dbReference>
<gene>
    <name evidence="2" type="ORF">EV189_1460</name>
</gene>
<dbReference type="SMART" id="SM00347">
    <property type="entry name" value="HTH_MARR"/>
    <property type="match status" value="1"/>
</dbReference>
<dbReference type="InterPro" id="IPR000835">
    <property type="entry name" value="HTH_MarR-typ"/>
</dbReference>
<dbReference type="InterPro" id="IPR036390">
    <property type="entry name" value="WH_DNA-bd_sf"/>
</dbReference>
<dbReference type="PANTHER" id="PTHR33164:SF57">
    <property type="entry name" value="MARR-FAMILY TRANSCRIPTIONAL REGULATOR"/>
    <property type="match status" value="1"/>
</dbReference>
<feature type="domain" description="HTH marR-type" evidence="1">
    <location>
        <begin position="12"/>
        <end position="142"/>
    </location>
</feature>
<proteinExistence type="predicted"/>
<protein>
    <submittedName>
        <fullName evidence="2">MarR family transcriptional regulator</fullName>
    </submittedName>
</protein>
<dbReference type="PROSITE" id="PS50995">
    <property type="entry name" value="HTH_MARR_2"/>
    <property type="match status" value="1"/>
</dbReference>
<name>A0A4V2F4L0_9ACTN</name>
<evidence type="ECO:0000313" key="3">
    <source>
        <dbReference type="Proteomes" id="UP000293638"/>
    </source>
</evidence>
<dbReference type="EMBL" id="SGXD01000002">
    <property type="protein sequence ID" value="RZS89689.1"/>
    <property type="molecule type" value="Genomic_DNA"/>
</dbReference>
<dbReference type="RefSeq" id="WP_231116158.1">
    <property type="nucleotide sequence ID" value="NZ_SGXD01000002.1"/>
</dbReference>
<dbReference type="Gene3D" id="1.10.10.10">
    <property type="entry name" value="Winged helix-like DNA-binding domain superfamily/Winged helix DNA-binding domain"/>
    <property type="match status" value="1"/>
</dbReference>
<reference evidence="2 3" key="1">
    <citation type="submission" date="2019-02" db="EMBL/GenBank/DDBJ databases">
        <title>Genomic Encyclopedia of Type Strains, Phase IV (KMG-IV): sequencing the most valuable type-strain genomes for metagenomic binning, comparative biology and taxonomic classification.</title>
        <authorList>
            <person name="Goeker M."/>
        </authorList>
    </citation>
    <scope>NUCLEOTIDE SEQUENCE [LARGE SCALE GENOMIC DNA]</scope>
    <source>
        <strain evidence="2 3">DSM 45622</strain>
    </source>
</reference>
<organism evidence="2 3">
    <name type="scientific">Motilibacter rhizosphaerae</name>
    <dbReference type="NCBI Taxonomy" id="598652"/>
    <lineage>
        <taxon>Bacteria</taxon>
        <taxon>Bacillati</taxon>
        <taxon>Actinomycetota</taxon>
        <taxon>Actinomycetes</taxon>
        <taxon>Motilibacterales</taxon>
        <taxon>Motilibacteraceae</taxon>
        <taxon>Motilibacter</taxon>
    </lineage>
</organism>
<dbReference type="PANTHER" id="PTHR33164">
    <property type="entry name" value="TRANSCRIPTIONAL REGULATOR, MARR FAMILY"/>
    <property type="match status" value="1"/>
</dbReference>
<dbReference type="InterPro" id="IPR036388">
    <property type="entry name" value="WH-like_DNA-bd_sf"/>
</dbReference>
<accession>A0A4V2F4L0</accession>
<dbReference type="GO" id="GO:0003700">
    <property type="term" value="F:DNA-binding transcription factor activity"/>
    <property type="evidence" value="ECO:0007669"/>
    <property type="project" value="InterPro"/>
</dbReference>
<dbReference type="InterPro" id="IPR039422">
    <property type="entry name" value="MarR/SlyA-like"/>
</dbReference>
<dbReference type="SUPFAM" id="SSF46785">
    <property type="entry name" value="Winged helix' DNA-binding domain"/>
    <property type="match status" value="1"/>
</dbReference>
<dbReference type="Proteomes" id="UP000293638">
    <property type="component" value="Unassembled WGS sequence"/>
</dbReference>
<dbReference type="Pfam" id="PF01047">
    <property type="entry name" value="MarR"/>
    <property type="match status" value="1"/>
</dbReference>
<comment type="caution">
    <text evidence="2">The sequence shown here is derived from an EMBL/GenBank/DDBJ whole genome shotgun (WGS) entry which is preliminary data.</text>
</comment>
<keyword evidence="3" id="KW-1185">Reference proteome</keyword>
<sequence>MESFDQAHQRVERELTVLLQRARQMFAQMAREIHPDLDASAYALLSRIASREATTVSSLAAAAGTGKPTISRQVRALEELGLLRREPDTSDPRVVQLSLTTVGTERLEQARDVRRAALRRLLGEWDVADVESLGLLLAKFNAAPR</sequence>
<evidence type="ECO:0000259" key="1">
    <source>
        <dbReference type="PROSITE" id="PS50995"/>
    </source>
</evidence>
<evidence type="ECO:0000313" key="2">
    <source>
        <dbReference type="EMBL" id="RZS89689.1"/>
    </source>
</evidence>